<comment type="subunit">
    <text evidence="3">Homodimer.</text>
</comment>
<protein>
    <recommendedName>
        <fullName evidence="4">Transcriptional regulator MntR</fullName>
    </recommendedName>
    <alternativeName>
        <fullName evidence="13">Manganese transport regulator</fullName>
    </alternativeName>
</protein>
<evidence type="ECO:0000256" key="4">
    <source>
        <dbReference type="ARBA" id="ARBA00022386"/>
    </source>
</evidence>
<evidence type="ECO:0000256" key="12">
    <source>
        <dbReference type="ARBA" id="ARBA00025185"/>
    </source>
</evidence>
<dbReference type="OrthoDB" id="9791355at2"/>
<feature type="domain" description="HTH dtxR-type" evidence="14">
    <location>
        <begin position="1"/>
        <end position="63"/>
    </location>
</feature>
<comment type="caution">
    <text evidence="15">The sequence shown here is derived from an EMBL/GenBank/DDBJ whole genome shotgun (WGS) entry which is preliminary data.</text>
</comment>
<dbReference type="GO" id="GO:0046914">
    <property type="term" value="F:transition metal ion binding"/>
    <property type="evidence" value="ECO:0007669"/>
    <property type="project" value="InterPro"/>
</dbReference>
<evidence type="ECO:0000256" key="1">
    <source>
        <dbReference type="ARBA" id="ARBA00004496"/>
    </source>
</evidence>
<reference evidence="15 16" key="1">
    <citation type="submission" date="2019-12" db="EMBL/GenBank/DDBJ databases">
        <authorList>
            <person name="Dong K."/>
        </authorList>
    </citation>
    <scope>NUCLEOTIDE SEQUENCE [LARGE SCALE GENOMIC DNA]</scope>
    <source>
        <strain evidence="15 16">JCM 31225</strain>
    </source>
</reference>
<evidence type="ECO:0000256" key="9">
    <source>
        <dbReference type="ARBA" id="ARBA00023159"/>
    </source>
</evidence>
<keyword evidence="16" id="KW-1185">Reference proteome</keyword>
<evidence type="ECO:0000256" key="3">
    <source>
        <dbReference type="ARBA" id="ARBA00011738"/>
    </source>
</evidence>
<name>A0A6N8KZT1_9SPHI</name>
<dbReference type="InterPro" id="IPR038157">
    <property type="entry name" value="FeoA_core_dom"/>
</dbReference>
<dbReference type="Proteomes" id="UP000435036">
    <property type="component" value="Unassembled WGS sequence"/>
</dbReference>
<evidence type="ECO:0000313" key="16">
    <source>
        <dbReference type="Proteomes" id="UP000435036"/>
    </source>
</evidence>
<dbReference type="PANTHER" id="PTHR33238">
    <property type="entry name" value="IRON (METAL) DEPENDENT REPRESSOR, DTXR FAMILY"/>
    <property type="match status" value="1"/>
</dbReference>
<comment type="similarity">
    <text evidence="2">Belongs to the DtxR/MntR family.</text>
</comment>
<comment type="subcellular location">
    <subcellularLocation>
        <location evidence="1">Cytoplasm</location>
    </subcellularLocation>
</comment>
<dbReference type="RefSeq" id="WP_160367708.1">
    <property type="nucleotide sequence ID" value="NZ_WSQA01000002.1"/>
</dbReference>
<evidence type="ECO:0000256" key="13">
    <source>
        <dbReference type="ARBA" id="ARBA00032593"/>
    </source>
</evidence>
<evidence type="ECO:0000313" key="15">
    <source>
        <dbReference type="EMBL" id="MVZ61062.1"/>
    </source>
</evidence>
<evidence type="ECO:0000256" key="5">
    <source>
        <dbReference type="ARBA" id="ARBA00022490"/>
    </source>
</evidence>
<dbReference type="SUPFAM" id="SSF46785">
    <property type="entry name" value="Winged helix' DNA-binding domain"/>
    <property type="match status" value="1"/>
</dbReference>
<dbReference type="InterPro" id="IPR001367">
    <property type="entry name" value="Fe_dep_repressor"/>
</dbReference>
<keyword evidence="8" id="KW-0238">DNA-binding</keyword>
<evidence type="ECO:0000256" key="11">
    <source>
        <dbReference type="ARBA" id="ARBA00023211"/>
    </source>
</evidence>
<keyword evidence="9" id="KW-0010">Activator</keyword>
<dbReference type="Pfam" id="PF01325">
    <property type="entry name" value="Fe_dep_repress"/>
    <property type="match status" value="1"/>
</dbReference>
<evidence type="ECO:0000256" key="10">
    <source>
        <dbReference type="ARBA" id="ARBA00023163"/>
    </source>
</evidence>
<dbReference type="InterPro" id="IPR036390">
    <property type="entry name" value="WH_DNA-bd_sf"/>
</dbReference>
<keyword evidence="10" id="KW-0804">Transcription</keyword>
<dbReference type="InterPro" id="IPR036421">
    <property type="entry name" value="Fe_dep_repressor_sf"/>
</dbReference>
<dbReference type="Gene3D" id="2.30.30.90">
    <property type="match status" value="1"/>
</dbReference>
<dbReference type="GO" id="GO:0003700">
    <property type="term" value="F:DNA-binding transcription factor activity"/>
    <property type="evidence" value="ECO:0007669"/>
    <property type="project" value="InterPro"/>
</dbReference>
<dbReference type="Pfam" id="PF02742">
    <property type="entry name" value="Fe_dep_repr_C"/>
    <property type="match status" value="1"/>
</dbReference>
<sequence length="218" mass="24507">MISHTEENYLKALFAITWQKGSASVNEISKHLDIKMPTVNSMMKRLAEKGLVKYESYKPLRLTEAGKKQAALIIRKHRLTEMYLVEKMGFGWADVHAIAEQIEHIQSEAFFQKMDEQLGFPTVDPHGSPIPDSEGNFVPNSYLPLTSCEPGDTVQFMAVQSSSEDLLRFLSSKKLSLGTKMDVLAIEKFDHSVSIRYGKQETLTLSCLVAQNLLVKPS</sequence>
<dbReference type="GO" id="GO:0046983">
    <property type="term" value="F:protein dimerization activity"/>
    <property type="evidence" value="ECO:0007669"/>
    <property type="project" value="InterPro"/>
</dbReference>
<proteinExistence type="inferred from homology"/>
<organism evidence="15 16">
    <name type="scientific">Sphingobacterium humi</name>
    <dbReference type="NCBI Taxonomy" id="1796905"/>
    <lineage>
        <taxon>Bacteria</taxon>
        <taxon>Pseudomonadati</taxon>
        <taxon>Bacteroidota</taxon>
        <taxon>Sphingobacteriia</taxon>
        <taxon>Sphingobacteriales</taxon>
        <taxon>Sphingobacteriaceae</taxon>
        <taxon>Sphingobacterium</taxon>
    </lineage>
</organism>
<keyword evidence="7" id="KW-0805">Transcription regulation</keyword>
<keyword evidence="6" id="KW-0678">Repressor</keyword>
<dbReference type="PROSITE" id="PS50944">
    <property type="entry name" value="HTH_DTXR"/>
    <property type="match status" value="1"/>
</dbReference>
<dbReference type="SUPFAM" id="SSF47979">
    <property type="entry name" value="Iron-dependent repressor protein, dimerization domain"/>
    <property type="match status" value="1"/>
</dbReference>
<dbReference type="GO" id="GO:0003677">
    <property type="term" value="F:DNA binding"/>
    <property type="evidence" value="ECO:0007669"/>
    <property type="project" value="UniProtKB-KW"/>
</dbReference>
<dbReference type="InterPro" id="IPR050536">
    <property type="entry name" value="DtxR_MntR_Metal-Reg"/>
</dbReference>
<dbReference type="Gene3D" id="1.10.60.10">
    <property type="entry name" value="Iron dependent repressor, metal binding and dimerisation domain"/>
    <property type="match status" value="1"/>
</dbReference>
<comment type="function">
    <text evidence="12">In the presence of manganese, represses expression of mntH and mntS. Up-regulates expression of mntP.</text>
</comment>
<evidence type="ECO:0000256" key="6">
    <source>
        <dbReference type="ARBA" id="ARBA00022491"/>
    </source>
</evidence>
<dbReference type="GO" id="GO:0005737">
    <property type="term" value="C:cytoplasm"/>
    <property type="evidence" value="ECO:0007669"/>
    <property type="project" value="UniProtKB-SubCell"/>
</dbReference>
<dbReference type="EMBL" id="WSQA01000002">
    <property type="protein sequence ID" value="MVZ61062.1"/>
    <property type="molecule type" value="Genomic_DNA"/>
</dbReference>
<evidence type="ECO:0000256" key="8">
    <source>
        <dbReference type="ARBA" id="ARBA00023125"/>
    </source>
</evidence>
<keyword evidence="11" id="KW-0464">Manganese</keyword>
<accession>A0A6N8KZT1</accession>
<dbReference type="PANTHER" id="PTHR33238:SF11">
    <property type="entry name" value="TRANSCRIPTIONAL REGULATOR MNTR"/>
    <property type="match status" value="1"/>
</dbReference>
<dbReference type="InterPro" id="IPR036388">
    <property type="entry name" value="WH-like_DNA-bd_sf"/>
</dbReference>
<evidence type="ECO:0000259" key="14">
    <source>
        <dbReference type="PROSITE" id="PS50944"/>
    </source>
</evidence>
<evidence type="ECO:0000256" key="2">
    <source>
        <dbReference type="ARBA" id="ARBA00007871"/>
    </source>
</evidence>
<dbReference type="Gene3D" id="1.10.10.10">
    <property type="entry name" value="Winged helix-like DNA-binding domain superfamily/Winged helix DNA-binding domain"/>
    <property type="match status" value="1"/>
</dbReference>
<dbReference type="InterPro" id="IPR022689">
    <property type="entry name" value="Iron_dep_repressor"/>
</dbReference>
<gene>
    <name evidence="15" type="ORF">GQF63_03400</name>
</gene>
<evidence type="ECO:0000256" key="7">
    <source>
        <dbReference type="ARBA" id="ARBA00023015"/>
    </source>
</evidence>
<dbReference type="AlphaFoldDB" id="A0A6N8KZT1"/>
<dbReference type="SMART" id="SM00529">
    <property type="entry name" value="HTH_DTXR"/>
    <property type="match status" value="1"/>
</dbReference>
<keyword evidence="5" id="KW-0963">Cytoplasm</keyword>
<dbReference type="InterPro" id="IPR022687">
    <property type="entry name" value="HTH_DTXR"/>
</dbReference>